<evidence type="ECO:0000259" key="14">
    <source>
        <dbReference type="PROSITE" id="PS51787"/>
    </source>
</evidence>
<dbReference type="PIRSF" id="PIRSF001174">
    <property type="entry name" value="Lon_proteas"/>
    <property type="match status" value="1"/>
</dbReference>
<dbReference type="Gene3D" id="3.40.50.300">
    <property type="entry name" value="P-loop containing nucleotide triphosphate hydrolases"/>
    <property type="match status" value="1"/>
</dbReference>
<dbReference type="SMART" id="SM00382">
    <property type="entry name" value="AAA"/>
    <property type="match status" value="1"/>
</dbReference>
<dbReference type="InterPro" id="IPR020568">
    <property type="entry name" value="Ribosomal_Su5_D2-typ_SF"/>
</dbReference>
<feature type="active site" evidence="9 11">
    <location>
        <position position="676"/>
    </location>
</feature>
<evidence type="ECO:0000256" key="11">
    <source>
        <dbReference type="PROSITE-ProRule" id="PRU01122"/>
    </source>
</evidence>
<evidence type="ECO:0000256" key="6">
    <source>
        <dbReference type="ARBA" id="ARBA00022825"/>
    </source>
</evidence>
<dbReference type="Gene3D" id="3.30.230.10">
    <property type="match status" value="1"/>
</dbReference>
<feature type="binding site" evidence="9">
    <location>
        <begin position="354"/>
        <end position="361"/>
    </location>
    <ligand>
        <name>ATP</name>
        <dbReference type="ChEBI" id="CHEBI:30616"/>
    </ligand>
</feature>
<comment type="subcellular location">
    <subcellularLocation>
        <location evidence="1 9 10">Cytoplasm</location>
    </subcellularLocation>
</comment>
<dbReference type="NCBIfam" id="TIGR00763">
    <property type="entry name" value="lon"/>
    <property type="match status" value="1"/>
</dbReference>
<dbReference type="Pfam" id="PF05362">
    <property type="entry name" value="Lon_C"/>
    <property type="match status" value="1"/>
</dbReference>
<keyword evidence="4 9" id="KW-0547">Nucleotide-binding</keyword>
<dbReference type="Gene3D" id="1.20.5.5270">
    <property type="match status" value="1"/>
</dbReference>
<dbReference type="PROSITE" id="PS51787">
    <property type="entry name" value="LON_N"/>
    <property type="match status" value="1"/>
</dbReference>
<dbReference type="InterPro" id="IPR027543">
    <property type="entry name" value="Lon_bac"/>
</dbReference>
<evidence type="ECO:0000256" key="7">
    <source>
        <dbReference type="ARBA" id="ARBA00022840"/>
    </source>
</evidence>
<dbReference type="CDD" id="cd19500">
    <property type="entry name" value="RecA-like_Lon"/>
    <property type="match status" value="1"/>
</dbReference>
<dbReference type="InterPro" id="IPR003959">
    <property type="entry name" value="ATPase_AAA_core"/>
</dbReference>
<reference evidence="15 16" key="1">
    <citation type="submission" date="2023-10" db="EMBL/GenBank/DDBJ databases">
        <title>A novel Glycoside Hydrolase 43-Like Enzyme from Clostrdium boliviensis is an Endo-xylanase, and a Candidate for Xylooligosaccharides Production from Different Xylan Substrates.</title>
        <authorList>
            <person name="Alvarez M.T."/>
            <person name="Rocabado-Villegas L.R."/>
            <person name="Salas-Veizaga D.M."/>
            <person name="Linares-Pasten J.A."/>
            <person name="Gudmundsdottir E.E."/>
            <person name="Hreggvidsson G.O."/>
            <person name="Adlercreutz P."/>
            <person name="Nordberg Karlsson E."/>
        </authorList>
    </citation>
    <scope>NUCLEOTIDE SEQUENCE [LARGE SCALE GENOMIC DNA]</scope>
    <source>
        <strain evidence="15 16">E-1</strain>
    </source>
</reference>
<dbReference type="Proteomes" id="UP001276854">
    <property type="component" value="Unassembled WGS sequence"/>
</dbReference>
<accession>A0ABU4GID2</accession>
<feature type="active site" evidence="9 11">
    <location>
        <position position="719"/>
    </location>
</feature>
<keyword evidence="3 9" id="KW-0645">Protease</keyword>
<comment type="similarity">
    <text evidence="9 10 11 12">Belongs to the peptidase S16 family.</text>
</comment>
<dbReference type="HAMAP" id="MF_01973">
    <property type="entry name" value="lon_bact"/>
    <property type="match status" value="1"/>
</dbReference>
<keyword evidence="5 9" id="KW-0378">Hydrolase</keyword>
<feature type="domain" description="Lon proteolytic" evidence="13">
    <location>
        <begin position="592"/>
        <end position="770"/>
    </location>
</feature>
<keyword evidence="2 9" id="KW-0963">Cytoplasm</keyword>
<dbReference type="InterPro" id="IPR027065">
    <property type="entry name" value="Lon_Prtase"/>
</dbReference>
<gene>
    <name evidence="9 15" type="primary">lon</name>
    <name evidence="15" type="ORF">RZO55_04260</name>
</gene>
<evidence type="ECO:0000259" key="13">
    <source>
        <dbReference type="PROSITE" id="PS51786"/>
    </source>
</evidence>
<dbReference type="PROSITE" id="PS01046">
    <property type="entry name" value="LON_SER"/>
    <property type="match status" value="1"/>
</dbReference>
<dbReference type="Pfam" id="PF02190">
    <property type="entry name" value="LON_substr_bdg"/>
    <property type="match status" value="1"/>
</dbReference>
<dbReference type="InterPro" id="IPR015947">
    <property type="entry name" value="PUA-like_sf"/>
</dbReference>
<feature type="domain" description="Lon N-terminal" evidence="14">
    <location>
        <begin position="10"/>
        <end position="202"/>
    </location>
</feature>
<comment type="catalytic activity">
    <reaction evidence="9 10 11">
        <text>Hydrolysis of proteins in presence of ATP.</text>
        <dbReference type="EC" id="3.4.21.53"/>
    </reaction>
</comment>
<evidence type="ECO:0000256" key="5">
    <source>
        <dbReference type="ARBA" id="ARBA00022801"/>
    </source>
</evidence>
<comment type="function">
    <text evidence="9">ATP-dependent serine protease that mediates the selective degradation of mutant and abnormal proteins as well as certain short-lived regulatory proteins. Required for cellular homeostasis and for survival from DNA damage and developmental changes induced by stress. Degrades polypeptides processively to yield small peptide fragments that are 5 to 10 amino acids long. Binds to DNA in a double-stranded, site-specific manner.</text>
</comment>
<dbReference type="InterPro" id="IPR008268">
    <property type="entry name" value="Peptidase_S16_AS"/>
</dbReference>
<keyword evidence="16" id="KW-1185">Reference proteome</keyword>
<dbReference type="Gene3D" id="1.20.58.1480">
    <property type="match status" value="1"/>
</dbReference>
<dbReference type="EMBL" id="JAWONS010000099">
    <property type="protein sequence ID" value="MDW2796792.1"/>
    <property type="molecule type" value="Genomic_DNA"/>
</dbReference>
<keyword evidence="7 9" id="KW-0067">ATP-binding</keyword>
<dbReference type="InterPro" id="IPR004815">
    <property type="entry name" value="Lon_bac/euk-typ"/>
</dbReference>
<evidence type="ECO:0000256" key="9">
    <source>
        <dbReference type="HAMAP-Rule" id="MF_01973"/>
    </source>
</evidence>
<dbReference type="EC" id="3.4.21.53" evidence="9 10"/>
<dbReference type="InterPro" id="IPR014721">
    <property type="entry name" value="Ribsml_uS5_D2-typ_fold_subgr"/>
</dbReference>
<dbReference type="SMART" id="SM00464">
    <property type="entry name" value="LON"/>
    <property type="match status" value="1"/>
</dbReference>
<dbReference type="InterPro" id="IPR003111">
    <property type="entry name" value="Lon_prtase_N"/>
</dbReference>
<keyword evidence="6 9" id="KW-0720">Serine protease</keyword>
<dbReference type="SUPFAM" id="SSF52540">
    <property type="entry name" value="P-loop containing nucleoside triphosphate hydrolases"/>
    <property type="match status" value="1"/>
</dbReference>
<evidence type="ECO:0000256" key="1">
    <source>
        <dbReference type="ARBA" id="ARBA00004496"/>
    </source>
</evidence>
<dbReference type="RefSeq" id="WP_318063056.1">
    <property type="nucleotide sequence ID" value="NZ_JAWONS010000099.1"/>
</dbReference>
<evidence type="ECO:0000313" key="15">
    <source>
        <dbReference type="EMBL" id="MDW2796792.1"/>
    </source>
</evidence>
<dbReference type="InterPro" id="IPR008269">
    <property type="entry name" value="Lon_proteolytic"/>
</dbReference>
<sequence length="804" mass="89885">MKNYNDNQLGIIVPVFNKVLLPGVATIIHLEHLNESQIRSLSEEEIVKIALPLKQDSTIRERLEEDFHRIGVTFSINSVEQTEKGVRLSVELGGRILVNQISEEKGVFYASFEETPDFADLDESSLKEMLGYIKKVSNDISSKFTGGEQYQRIVNGFHDINRLIMYLSQFIQISPEERYQLLEIQSLKERSLRFMDHMLKQKEMIELQMQVTEKFSERANKNYREAVLREQLKAIQEELNEGKEDGKKENDFRTRIEEAGMPDDIKESALEEYEKMEEQGPNQPDYKVMRNYLDLLVKLPWKKQPAKSVDLDGARKILNERHYGLDKVKDRIIQHLAVMELNKEKKGSILLLVGPPGTGKTSLGKSIAEALDRPYARLSLGGVRDESEIRGHRRTYVGAMPGRIIQSMKKAGSTNPVMVLDEVDKLMAGGYSGDPASALLEVLDPEQNNTFTDHYLDVPYDLSDVFFIATANSLETIPGPLLDRMEVISITSYTADEKFHIGKDHLIPEVLKEHGLTFKDLVIADEVLRAVINDYTMEAGVRGLKKQLSSLARTAAEKIVSKKAETPVDIKTKDLEELLGRKVSRHEKAQQDNPPGVVTGLAWTPVGGEILFIEAADMPGSGNIILTGKLGDVMKESARISLSLLKSRLPMSTFNFKERDLHIHVPSGAVPKDGPSAGIALFTALASLVTGAKVDSRLAMTGEITLRGAVLPIGGLKEKLLGAQRAGIKKVLIPQDNVIDLKEVPEETKEGLTIITVETIEDVIRETVGIALPRMEQVLLQSEGAGRLFETIEPKKNNIRREVI</sequence>
<organism evidence="15 16">
    <name type="scientific">Clostridium boliviensis</name>
    <dbReference type="NCBI Taxonomy" id="318465"/>
    <lineage>
        <taxon>Bacteria</taxon>
        <taxon>Bacillati</taxon>
        <taxon>Bacillota</taxon>
        <taxon>Clostridia</taxon>
        <taxon>Eubacteriales</taxon>
        <taxon>Clostridiaceae</taxon>
        <taxon>Clostridium</taxon>
    </lineage>
</organism>
<dbReference type="PRINTS" id="PR00830">
    <property type="entry name" value="ENDOLAPTASE"/>
</dbReference>
<comment type="induction">
    <text evidence="9">By heat shock.</text>
</comment>
<dbReference type="PANTHER" id="PTHR10046">
    <property type="entry name" value="ATP DEPENDENT LON PROTEASE FAMILY MEMBER"/>
    <property type="match status" value="1"/>
</dbReference>
<dbReference type="PROSITE" id="PS51786">
    <property type="entry name" value="LON_PROTEOLYTIC"/>
    <property type="match status" value="1"/>
</dbReference>
<keyword evidence="8 9" id="KW-0346">Stress response</keyword>
<dbReference type="SUPFAM" id="SSF54211">
    <property type="entry name" value="Ribosomal protein S5 domain 2-like"/>
    <property type="match status" value="1"/>
</dbReference>
<dbReference type="Pfam" id="PF22667">
    <property type="entry name" value="Lon_lid"/>
    <property type="match status" value="1"/>
</dbReference>
<evidence type="ECO:0000256" key="4">
    <source>
        <dbReference type="ARBA" id="ARBA00022741"/>
    </source>
</evidence>
<name>A0ABU4GID2_9CLOT</name>
<evidence type="ECO:0000313" key="16">
    <source>
        <dbReference type="Proteomes" id="UP001276854"/>
    </source>
</evidence>
<evidence type="ECO:0000256" key="8">
    <source>
        <dbReference type="ARBA" id="ARBA00023016"/>
    </source>
</evidence>
<proteinExistence type="evidence at transcript level"/>
<dbReference type="Pfam" id="PF00004">
    <property type="entry name" value="AAA"/>
    <property type="match status" value="1"/>
</dbReference>
<dbReference type="Gene3D" id="1.10.8.60">
    <property type="match status" value="1"/>
</dbReference>
<evidence type="ECO:0000256" key="3">
    <source>
        <dbReference type="ARBA" id="ARBA00022670"/>
    </source>
</evidence>
<dbReference type="GO" id="GO:0004252">
    <property type="term" value="F:serine-type endopeptidase activity"/>
    <property type="evidence" value="ECO:0007669"/>
    <property type="project" value="UniProtKB-EC"/>
</dbReference>
<dbReference type="InterPro" id="IPR054594">
    <property type="entry name" value="Lon_lid"/>
</dbReference>
<evidence type="ECO:0000256" key="12">
    <source>
        <dbReference type="RuleBase" id="RU000591"/>
    </source>
</evidence>
<evidence type="ECO:0000256" key="2">
    <source>
        <dbReference type="ARBA" id="ARBA00022490"/>
    </source>
</evidence>
<dbReference type="InterPro" id="IPR003593">
    <property type="entry name" value="AAA+_ATPase"/>
</dbReference>
<dbReference type="InterPro" id="IPR027417">
    <property type="entry name" value="P-loop_NTPase"/>
</dbReference>
<protein>
    <recommendedName>
        <fullName evidence="9 10">Lon protease</fullName>
        <ecNumber evidence="9 10">3.4.21.53</ecNumber>
    </recommendedName>
    <alternativeName>
        <fullName evidence="9">ATP-dependent protease La</fullName>
    </alternativeName>
</protein>
<comment type="subunit">
    <text evidence="9 10">Homohexamer. Organized in a ring with a central cavity.</text>
</comment>
<comment type="caution">
    <text evidence="15">The sequence shown here is derived from an EMBL/GenBank/DDBJ whole genome shotgun (WGS) entry which is preliminary data.</text>
</comment>
<dbReference type="SUPFAM" id="SSF88697">
    <property type="entry name" value="PUA domain-like"/>
    <property type="match status" value="1"/>
</dbReference>
<evidence type="ECO:0000256" key="10">
    <source>
        <dbReference type="PIRNR" id="PIRNR001174"/>
    </source>
</evidence>